<evidence type="ECO:0000313" key="2">
    <source>
        <dbReference type="Proteomes" id="UP000034764"/>
    </source>
</evidence>
<name>A0A0G0PF61_9BACT</name>
<dbReference type="NCBIfam" id="NF045477">
    <property type="entry name" value="LPO_1073_dom"/>
    <property type="match status" value="1"/>
</dbReference>
<evidence type="ECO:0000313" key="1">
    <source>
        <dbReference type="EMBL" id="KKR23816.1"/>
    </source>
</evidence>
<proteinExistence type="predicted"/>
<protein>
    <submittedName>
        <fullName evidence="1">Uncharacterized protein</fullName>
    </submittedName>
</protein>
<reference evidence="1 2" key="1">
    <citation type="journal article" date="2015" name="Nature">
        <title>rRNA introns, odd ribosomes, and small enigmatic genomes across a large radiation of phyla.</title>
        <authorList>
            <person name="Brown C.T."/>
            <person name="Hug L.A."/>
            <person name="Thomas B.C."/>
            <person name="Sharon I."/>
            <person name="Castelle C.J."/>
            <person name="Singh A."/>
            <person name="Wilkins M.J."/>
            <person name="Williams K.H."/>
            <person name="Banfield J.F."/>
        </authorList>
    </citation>
    <scope>NUCLEOTIDE SEQUENCE [LARGE SCALE GENOMIC DNA]</scope>
</reference>
<dbReference type="EMBL" id="LBXD01000007">
    <property type="protein sequence ID" value="KKR23816.1"/>
    <property type="molecule type" value="Genomic_DNA"/>
</dbReference>
<dbReference type="Proteomes" id="UP000034764">
    <property type="component" value="Unassembled WGS sequence"/>
</dbReference>
<comment type="caution">
    <text evidence="1">The sequence shown here is derived from an EMBL/GenBank/DDBJ whole genome shotgun (WGS) entry which is preliminary data.</text>
</comment>
<dbReference type="InterPro" id="IPR053773">
    <property type="entry name" value="Vpar_1526-like"/>
</dbReference>
<dbReference type="AlphaFoldDB" id="A0A0G0PF61"/>
<organism evidence="1 2">
    <name type="scientific">Candidatus Yanofskybacteria bacterium GW2011_GWD2_39_48</name>
    <dbReference type="NCBI Taxonomy" id="1619031"/>
    <lineage>
        <taxon>Bacteria</taxon>
        <taxon>Candidatus Yanofskyibacteriota</taxon>
    </lineage>
</organism>
<gene>
    <name evidence="1" type="ORF">UT53_C0007G0034</name>
</gene>
<accession>A0A0G0PF61</accession>
<sequence length="279" mass="31148">MEISNQKSGDNSTNLQAGGAITVNNNAVALYSIEEVSKQLLGSVFGELPDETKTQITQNQKSYFQALSENLQKIVKDSSEVKKIIDSPDFQYISKKASISASRSSSTVLHKNLSSLIVQRVNFDNEDLKRIVYNEAIATIDKLTTDQLKILTLCFLLKRTKLNGLTNLEQFKQYLEQKIKPFIDFKRTTAEFEHLAYAGCASISIASHDIVGLFKGNYPDIFKDTDNPEELLAGNDTATKLISAWKETQIQNMNLTSVGIVIASTFYEQTIGDRMNIDI</sequence>